<evidence type="ECO:0000313" key="5">
    <source>
        <dbReference type="EMBL" id="KST63164.1"/>
    </source>
</evidence>
<keyword evidence="7" id="KW-1185">Reference proteome</keyword>
<dbReference type="Gene3D" id="2.40.420.20">
    <property type="match status" value="1"/>
</dbReference>
<dbReference type="Gene3D" id="2.40.50.100">
    <property type="match status" value="2"/>
</dbReference>
<dbReference type="InterPro" id="IPR058625">
    <property type="entry name" value="MdtA-like_BSH"/>
</dbReference>
<dbReference type="Gene3D" id="2.40.30.170">
    <property type="match status" value="1"/>
</dbReference>
<keyword evidence="3" id="KW-0472">Membrane</keyword>
<evidence type="ECO:0000313" key="7">
    <source>
        <dbReference type="Proteomes" id="UP000053372"/>
    </source>
</evidence>
<evidence type="ECO:0000259" key="4">
    <source>
        <dbReference type="Pfam" id="PF25917"/>
    </source>
</evidence>
<dbReference type="GO" id="GO:0015562">
    <property type="term" value="F:efflux transmembrane transporter activity"/>
    <property type="evidence" value="ECO:0007669"/>
    <property type="project" value="TreeGrafter"/>
</dbReference>
<evidence type="ECO:0000313" key="6">
    <source>
        <dbReference type="EMBL" id="KST63191.1"/>
    </source>
</evidence>
<dbReference type="RefSeq" id="WP_027843790.1">
    <property type="nucleotide sequence ID" value="NZ_LMTZ01000141.1"/>
</dbReference>
<feature type="coiled-coil region" evidence="2">
    <location>
        <begin position="188"/>
        <end position="236"/>
    </location>
</feature>
<dbReference type="AlphaFoldDB" id="A0A0V7ZFE1"/>
<dbReference type="PANTHER" id="PTHR30469">
    <property type="entry name" value="MULTIDRUG RESISTANCE PROTEIN MDTA"/>
    <property type="match status" value="1"/>
</dbReference>
<dbReference type="GO" id="GO:1990281">
    <property type="term" value="C:efflux pump complex"/>
    <property type="evidence" value="ECO:0007669"/>
    <property type="project" value="TreeGrafter"/>
</dbReference>
<dbReference type="Pfam" id="PF25917">
    <property type="entry name" value="BSH_RND"/>
    <property type="match status" value="1"/>
</dbReference>
<proteinExistence type="inferred from homology"/>
<evidence type="ECO:0000256" key="1">
    <source>
        <dbReference type="ARBA" id="ARBA00009477"/>
    </source>
</evidence>
<keyword evidence="3" id="KW-0812">Transmembrane</keyword>
<dbReference type="NCBIfam" id="TIGR01730">
    <property type="entry name" value="RND_mfp"/>
    <property type="match status" value="1"/>
</dbReference>
<feature type="domain" description="Multidrug resistance protein MdtA-like barrel-sandwich hybrid" evidence="4">
    <location>
        <begin position="89"/>
        <end position="271"/>
    </location>
</feature>
<comment type="similarity">
    <text evidence="1">Belongs to the membrane fusion protein (MFP) (TC 8.A.1) family.</text>
</comment>
<dbReference type="SUPFAM" id="SSF111369">
    <property type="entry name" value="HlyD-like secretion proteins"/>
    <property type="match status" value="2"/>
</dbReference>
<dbReference type="PANTHER" id="PTHR30469:SF39">
    <property type="entry name" value="SLL0180 PROTEIN"/>
    <property type="match status" value="1"/>
</dbReference>
<comment type="caution">
    <text evidence="6">The sequence shown here is derived from an EMBL/GenBank/DDBJ whole genome shotgun (WGS) entry which is preliminary data.</text>
</comment>
<dbReference type="EMBL" id="LMTZ01000141">
    <property type="protein sequence ID" value="KST63191.1"/>
    <property type="molecule type" value="Genomic_DNA"/>
</dbReference>
<gene>
    <name evidence="5" type="ORF">BC008_12735</name>
    <name evidence="6" type="ORF">BC008_12860</name>
</gene>
<dbReference type="InterPro" id="IPR006143">
    <property type="entry name" value="RND_pump_MFP"/>
</dbReference>
<reference evidence="6 7" key="1">
    <citation type="journal article" date="2015" name="Genome Announc.">
        <title>Draft Genome of the Euendolithic (true boring) Cyanobacterium Mastigocoleus testarum strain BC008.</title>
        <authorList>
            <person name="Guida B.S."/>
            <person name="Garcia-Pichel F."/>
        </authorList>
    </citation>
    <scope>NUCLEOTIDE SEQUENCE [LARGE SCALE GENOMIC DNA]</scope>
    <source>
        <strain evidence="6 7">BC008</strain>
    </source>
</reference>
<keyword evidence="3" id="KW-1133">Transmembrane helix</keyword>
<feature type="transmembrane region" description="Helical" evidence="3">
    <location>
        <begin position="25"/>
        <end position="45"/>
    </location>
</feature>
<protein>
    <submittedName>
        <fullName evidence="6">Hemolysin D</fullName>
    </submittedName>
</protein>
<name>A0A0V7ZFE1_9CYAN</name>
<dbReference type="Gene3D" id="1.10.287.470">
    <property type="entry name" value="Helix hairpin bin"/>
    <property type="match status" value="2"/>
</dbReference>
<evidence type="ECO:0000256" key="2">
    <source>
        <dbReference type="SAM" id="Coils"/>
    </source>
</evidence>
<sequence>MKYSAPQTDPGSKNTLKPPKLQRRWLWLLLGIFLVGGGTATWYVLSSNRQEGFANLNQPPGVPVELSTVGTDLVRNTETYRARLESRRSITLQPRVQGQITQILTRSGTRVPAGTPIIQIDPREQQASLNSVKAAIGVAQSRLENSQATLKSLEADKLSKVADLQLNQQEYKRDLQLQKEGALSQRNLDQAKNRLDAAQASLGTINAQIEAQKAAISQSKRALEQEKANAKEQQVQLQYYTIAAPFTGTVGDIPVKVGDFVNTSTQLATITQNQPLEVNISVPIERAPELEKGMLVEVINAQGNSIGTARIFFISPSVINDTQSILIKALFDNSKGQVRAEESVNAKIIWEQRQGVVIPVNSVVRVAGETFVYVAENGKSADGKVQMQAKQKRVKLGDVRGNSYRVLDGLEAGEKLIVSGLLNLRNGIPIMPKQETEK</sequence>
<dbReference type="OrthoDB" id="5379451at2"/>
<dbReference type="Proteomes" id="UP000053372">
    <property type="component" value="Unassembled WGS sequence"/>
</dbReference>
<organism evidence="6 7">
    <name type="scientific">Mastigocoleus testarum BC008</name>
    <dbReference type="NCBI Taxonomy" id="371196"/>
    <lineage>
        <taxon>Bacteria</taxon>
        <taxon>Bacillati</taxon>
        <taxon>Cyanobacteriota</taxon>
        <taxon>Cyanophyceae</taxon>
        <taxon>Nostocales</taxon>
        <taxon>Hapalosiphonaceae</taxon>
        <taxon>Mastigocoleus</taxon>
    </lineage>
</organism>
<dbReference type="EMBL" id="LMTZ01000142">
    <property type="protein sequence ID" value="KST63164.1"/>
    <property type="molecule type" value="Genomic_DNA"/>
</dbReference>
<evidence type="ECO:0000256" key="3">
    <source>
        <dbReference type="SAM" id="Phobius"/>
    </source>
</evidence>
<keyword evidence="2" id="KW-0175">Coiled coil</keyword>
<accession>A0A0V7ZFE1</accession>